<dbReference type="EMBL" id="NBWU01000001">
    <property type="protein sequence ID" value="PCE66368.1"/>
    <property type="molecule type" value="Genomic_DNA"/>
</dbReference>
<evidence type="ECO:0000313" key="1">
    <source>
        <dbReference type="EMBL" id="PCE66368.1"/>
    </source>
</evidence>
<dbReference type="Proteomes" id="UP000219559">
    <property type="component" value="Unassembled WGS sequence"/>
</dbReference>
<dbReference type="OrthoDB" id="572467at2"/>
<proteinExistence type="predicted"/>
<organism evidence="1 2">
    <name type="scientific">Sediminicola luteus</name>
    <dbReference type="NCBI Taxonomy" id="319238"/>
    <lineage>
        <taxon>Bacteria</taxon>
        <taxon>Pseudomonadati</taxon>
        <taxon>Bacteroidota</taxon>
        <taxon>Flavobacteriia</taxon>
        <taxon>Flavobacteriales</taxon>
        <taxon>Flavobacteriaceae</taxon>
        <taxon>Sediminicola</taxon>
    </lineage>
</organism>
<name>A0A2A4GED6_9FLAO</name>
<evidence type="ECO:0008006" key="3">
    <source>
        <dbReference type="Google" id="ProtNLM"/>
    </source>
</evidence>
<evidence type="ECO:0000313" key="2">
    <source>
        <dbReference type="Proteomes" id="UP000219559"/>
    </source>
</evidence>
<dbReference type="RefSeq" id="WP_097441890.1">
    <property type="nucleotide sequence ID" value="NZ_NBWU01000001.1"/>
</dbReference>
<gene>
    <name evidence="1" type="ORF">B7P33_03470</name>
</gene>
<sequence>MSQLLFVYNAEPGLGHALVDSLHKWLSPGTYSCSLCALTHGGFGKKKDWAEYLDNIPLPKRFVYKDAFIKEFGTRQVPAIYLEHNQNLHSLITAEQLQTTDLLGLMETLTTQLKKYTDV</sequence>
<comment type="caution">
    <text evidence="1">The sequence shown here is derived from an EMBL/GenBank/DDBJ whole genome shotgun (WGS) entry which is preliminary data.</text>
</comment>
<protein>
    <recommendedName>
        <fullName evidence="3">GTPase</fullName>
    </recommendedName>
</protein>
<dbReference type="AlphaFoldDB" id="A0A2A4GED6"/>
<keyword evidence="2" id="KW-1185">Reference proteome</keyword>
<accession>A0A2A4GED6</accession>
<reference evidence="1 2" key="1">
    <citation type="submission" date="2017-04" db="EMBL/GenBank/DDBJ databases">
        <title>A new member of the family Flavobacteriaceae isolated from ascidians.</title>
        <authorList>
            <person name="Chen L."/>
        </authorList>
    </citation>
    <scope>NUCLEOTIDE SEQUENCE [LARGE SCALE GENOMIC DNA]</scope>
    <source>
        <strain evidence="1 2">HQA918</strain>
    </source>
</reference>